<dbReference type="Proteomes" id="UP001430701">
    <property type="component" value="Unassembled WGS sequence"/>
</dbReference>
<accession>Z9JL68</accession>
<name>Z9JL68_9GAMM</name>
<feature type="transmembrane region" description="Helical" evidence="1">
    <location>
        <begin position="12"/>
        <end position="34"/>
    </location>
</feature>
<evidence type="ECO:0000313" key="2">
    <source>
        <dbReference type="EMBL" id="EWS78738.1"/>
    </source>
</evidence>
<sequence>MIVAFNNFIKLYLPVCGRFFVKLFGFISFILVFLYSSDIDLSSLDIGGAAILAVALSACLLLTNHYFDIHFHDDGSLEEKKDASDEVTR</sequence>
<comment type="caution">
    <text evidence="2">The sequence shown here is derived from an EMBL/GenBank/DDBJ whole genome shotgun (WGS) entry which is preliminary data.</text>
</comment>
<dbReference type="EMBL" id="JAJPPU010000002">
    <property type="protein sequence ID" value="MCD8473478.1"/>
    <property type="molecule type" value="Genomic_DNA"/>
</dbReference>
<reference evidence="3" key="2">
    <citation type="submission" date="2021-11" db="EMBL/GenBank/DDBJ databases">
        <title>Genome sequence of Xylella taiwanensis PLS432.</title>
        <authorList>
            <person name="Weng L.-W."/>
            <person name="Su C.-C."/>
            <person name="Tsai C.-W."/>
            <person name="Kuo C.-H."/>
        </authorList>
    </citation>
    <scope>NUCLEOTIDE SEQUENCE</scope>
    <source>
        <strain evidence="3">PLS432</strain>
    </source>
</reference>
<dbReference type="AlphaFoldDB" id="Z9JL68"/>
<dbReference type="GeneID" id="68900368"/>
<keyword evidence="5" id="KW-1185">Reference proteome</keyword>
<organism evidence="2 4">
    <name type="scientific">Xylella taiwanensis</name>
    <dbReference type="NCBI Taxonomy" id="1444770"/>
    <lineage>
        <taxon>Bacteria</taxon>
        <taxon>Pseudomonadati</taxon>
        <taxon>Pseudomonadota</taxon>
        <taxon>Gammaproteobacteria</taxon>
        <taxon>Lysobacterales</taxon>
        <taxon>Lysobacteraceae</taxon>
        <taxon>Xylella</taxon>
    </lineage>
</organism>
<dbReference type="KEGG" id="xtw:AB672_03595"/>
<protein>
    <submittedName>
        <fullName evidence="2">Uncharacterized protein</fullName>
    </submittedName>
</protein>
<keyword evidence="1" id="KW-0472">Membrane</keyword>
<evidence type="ECO:0000313" key="4">
    <source>
        <dbReference type="Proteomes" id="UP000020406"/>
    </source>
</evidence>
<evidence type="ECO:0000256" key="1">
    <source>
        <dbReference type="SAM" id="Phobius"/>
    </source>
</evidence>
<dbReference type="Proteomes" id="UP000020406">
    <property type="component" value="Unassembled WGS sequence"/>
</dbReference>
<evidence type="ECO:0000313" key="3">
    <source>
        <dbReference type="EMBL" id="MCD8473478.1"/>
    </source>
</evidence>
<dbReference type="STRING" id="1444770.AF72_03995"/>
<dbReference type="RefSeq" id="WP_038270647.1">
    <property type="nucleotide sequence ID" value="NZ_CP053627.1"/>
</dbReference>
<keyword evidence="1" id="KW-0812">Transmembrane</keyword>
<gene>
    <name evidence="2" type="ORF">AF72_03995</name>
    <name evidence="3" type="ORF">LPH55_08410</name>
</gene>
<keyword evidence="1" id="KW-1133">Transmembrane helix</keyword>
<dbReference type="EMBL" id="JDSQ01000005">
    <property type="protein sequence ID" value="EWS78738.1"/>
    <property type="molecule type" value="Genomic_DNA"/>
</dbReference>
<feature type="transmembrane region" description="Helical" evidence="1">
    <location>
        <begin position="46"/>
        <end position="67"/>
    </location>
</feature>
<evidence type="ECO:0000313" key="5">
    <source>
        <dbReference type="Proteomes" id="UP001430701"/>
    </source>
</evidence>
<reference evidence="2 4" key="1">
    <citation type="journal article" date="2014" name="Genome Announc.">
        <title>Draft Genome Sequence of Xylella fastidiosa Pear Leaf Scorch Strain in Taiwan.</title>
        <authorList>
            <person name="Su C.C."/>
            <person name="Deng W.L."/>
            <person name="Jan F.J."/>
            <person name="Chang C.J."/>
            <person name="Huang H."/>
            <person name="Chen J."/>
        </authorList>
    </citation>
    <scope>NUCLEOTIDE SEQUENCE [LARGE SCALE GENOMIC DNA]</scope>
    <source>
        <strain evidence="2 4">PLS229</strain>
    </source>
</reference>
<proteinExistence type="predicted"/>